<dbReference type="HOGENOM" id="CLU_000288_167_1_1"/>
<dbReference type="FunCoup" id="A7TH99">
    <property type="interactions" value="311"/>
</dbReference>
<dbReference type="AlphaFoldDB" id="A7TH99"/>
<dbReference type="GO" id="GO:0000307">
    <property type="term" value="C:cyclin-dependent protein kinase holoenzyme complex"/>
    <property type="evidence" value="ECO:0007669"/>
    <property type="project" value="EnsemblFungi"/>
</dbReference>
<feature type="compositionally biased region" description="Low complexity" evidence="14">
    <location>
        <begin position="749"/>
        <end position="759"/>
    </location>
</feature>
<feature type="compositionally biased region" description="Polar residues" evidence="14">
    <location>
        <begin position="635"/>
        <end position="644"/>
    </location>
</feature>
<feature type="compositionally biased region" description="Low complexity" evidence="14">
    <location>
        <begin position="679"/>
        <end position="714"/>
    </location>
</feature>
<dbReference type="STRING" id="436907.A7TH99"/>
<dbReference type="GO" id="GO:0008353">
    <property type="term" value="F:RNA polymerase II CTD heptapeptide repeat kinase activity"/>
    <property type="evidence" value="ECO:0007669"/>
    <property type="project" value="UniProtKB-EC"/>
</dbReference>
<name>A7TH99_VANPO</name>
<evidence type="ECO:0000256" key="5">
    <source>
        <dbReference type="ARBA" id="ARBA00022527"/>
    </source>
</evidence>
<dbReference type="PROSITE" id="PS50011">
    <property type="entry name" value="PROTEIN_KINASE_DOM"/>
    <property type="match status" value="1"/>
</dbReference>
<feature type="binding site" evidence="13">
    <location>
        <position position="87"/>
    </location>
    <ligand>
        <name>ATP</name>
        <dbReference type="ChEBI" id="CHEBI:30616"/>
    </ligand>
</feature>
<dbReference type="InterPro" id="IPR000719">
    <property type="entry name" value="Prot_kinase_dom"/>
</dbReference>
<gene>
    <name evidence="16" type="ORF">Kpol_1013p52</name>
</gene>
<dbReference type="GO" id="GO:0006368">
    <property type="term" value="P:transcription elongation by RNA polymerase II"/>
    <property type="evidence" value="ECO:0007669"/>
    <property type="project" value="EnsemblFungi"/>
</dbReference>
<dbReference type="OMA" id="PQGHINE"/>
<feature type="region of interest" description="Disordered" evidence="14">
    <location>
        <begin position="402"/>
        <end position="435"/>
    </location>
</feature>
<dbReference type="OrthoDB" id="28397at2759"/>
<dbReference type="InterPro" id="IPR050108">
    <property type="entry name" value="CDK"/>
</dbReference>
<dbReference type="GO" id="GO:0005634">
    <property type="term" value="C:nucleus"/>
    <property type="evidence" value="ECO:0007669"/>
    <property type="project" value="UniProtKB-SubCell"/>
</dbReference>
<dbReference type="eggNOG" id="KOG0600">
    <property type="taxonomic scope" value="Eukaryota"/>
</dbReference>
<dbReference type="FunFam" id="1.10.510.10:FF:000624">
    <property type="entry name" value="Mitogen-activated protein kinase"/>
    <property type="match status" value="1"/>
</dbReference>
<evidence type="ECO:0000256" key="9">
    <source>
        <dbReference type="ARBA" id="ARBA00022840"/>
    </source>
</evidence>
<reference evidence="16 17" key="1">
    <citation type="journal article" date="2007" name="Proc. Natl. Acad. Sci. U.S.A.">
        <title>Independent sorting-out of thousands of duplicated gene pairs in two yeast species descended from a whole-genome duplication.</title>
        <authorList>
            <person name="Scannell D.R."/>
            <person name="Frank A.C."/>
            <person name="Conant G.C."/>
            <person name="Byrne K.P."/>
            <person name="Woolfit M."/>
            <person name="Wolfe K.H."/>
        </authorList>
    </citation>
    <scope>NUCLEOTIDE SEQUENCE [LARGE SCALE GENOMIC DNA]</scope>
    <source>
        <strain evidence="17">ATCC 22028 / DSM 70294 / BCRC 21397 / CBS 2163 / NBRC 10782 / NRRL Y-8283 / UCD 57-17</strain>
    </source>
</reference>
<dbReference type="SUPFAM" id="SSF56112">
    <property type="entry name" value="Protein kinase-like (PK-like)"/>
    <property type="match status" value="1"/>
</dbReference>
<feature type="compositionally biased region" description="Low complexity" evidence="14">
    <location>
        <begin position="467"/>
        <end position="481"/>
    </location>
</feature>
<sequence length="849" mass="97259">MSEGSVESEKKIEFKYRIGKVKQIPTVQVDPQTNLTFIELKPRSDEKLYGCTTFKNRYKEEKKLGQGTFGEVYKGVHLETQRQVAMKKIIINVEKDLFPITAQREITILRKLNHKNIIKLIEMVYDYSPEDSNSRNSTPTNSQQGIPTINKSFYMILPYMIADLSGILHNPRINLGLCDIKNMMLQLLEGINYIHCEKFMHRDIKAANILIDHCGILKLADFGLARMYYGSPPNLKYPGGAGMGAKYTSVVVTRWYRAPELVLGDKQYTTAVDMWGIGCVFAEFFEKKPILQGTSDIDQGHVIFKLMGTPTDEVWELAKYLPGAELTRTSYPETLTERFGSYLNDTGLDFLKGLLALDPYKRLTAMSAMQHPFFKEEPLPSEILCELCEESHESDIKRYKEEMHQTMSQKAPTAPQGHINEAGNNENKSGDGNLQMKQSKQDINLHSNETQIHKKPYQKFPQRTHESNNANFNSGSNNPNSRFVNDRYSKQNPNQQNSKQYGNTARFPNNPEHQKTNLRYMNSSESISQGHYNKHQHQHNNYQNNYSHTNNYGSQKSHHINRNQQSHNGNTSNPNIAPNDNVNASYSSESQQKRSNYDNQNSYNVSGNNNHYNNNYNSNGNGNVNSNNNRYTNVQKRSNSGYQKNQKDNEYGRYTKRQNQGNGNYSRNMQGDEEDGHNTRNSNNQMNNGGNHSNNVSHNNYNNKGYNKNNQRNYQRNDKIIHQNRNRGYNSNSNNNVTESMIEKDSSNKNKNNKNNNNHNHNHNHNHNNHHNNSSNTNRNSNSDGSSVTKIDTRNDPSSGTRAWNSNKNVSSNPSKDNKNQNHPTTGNKNQNSERLETRKDSGNIADFY</sequence>
<dbReference type="GO" id="GO:0032968">
    <property type="term" value="P:positive regulation of transcription elongation by RNA polymerase II"/>
    <property type="evidence" value="ECO:0007669"/>
    <property type="project" value="EnsemblFungi"/>
</dbReference>
<dbReference type="EC" id="2.7.11.22" evidence="4"/>
<dbReference type="Gene3D" id="1.10.510.10">
    <property type="entry name" value="Transferase(Phosphotransferase) domain 1"/>
    <property type="match status" value="1"/>
</dbReference>
<evidence type="ECO:0000256" key="1">
    <source>
        <dbReference type="ARBA" id="ARBA00004123"/>
    </source>
</evidence>
<organism evidence="17">
    <name type="scientific">Vanderwaltozyma polyspora (strain ATCC 22028 / DSM 70294 / BCRC 21397 / CBS 2163 / NBRC 10782 / NRRL Y-8283 / UCD 57-17)</name>
    <name type="common">Kluyveromyces polysporus</name>
    <dbReference type="NCBI Taxonomy" id="436907"/>
    <lineage>
        <taxon>Eukaryota</taxon>
        <taxon>Fungi</taxon>
        <taxon>Dikarya</taxon>
        <taxon>Ascomycota</taxon>
        <taxon>Saccharomycotina</taxon>
        <taxon>Saccharomycetes</taxon>
        <taxon>Saccharomycetales</taxon>
        <taxon>Saccharomycetaceae</taxon>
        <taxon>Vanderwaltozyma</taxon>
    </lineage>
</organism>
<dbReference type="PROSITE" id="PS00108">
    <property type="entry name" value="PROTEIN_KINASE_ST"/>
    <property type="match status" value="1"/>
</dbReference>
<feature type="compositionally biased region" description="Polar residues" evidence="14">
    <location>
        <begin position="422"/>
        <end position="435"/>
    </location>
</feature>
<feature type="compositionally biased region" description="Low complexity" evidence="14">
    <location>
        <begin position="805"/>
        <end position="815"/>
    </location>
</feature>
<dbReference type="EMBL" id="DS480390">
    <property type="protein sequence ID" value="EDO18380.1"/>
    <property type="molecule type" value="Genomic_DNA"/>
</dbReference>
<evidence type="ECO:0000313" key="16">
    <source>
        <dbReference type="EMBL" id="EDO18380.1"/>
    </source>
</evidence>
<feature type="compositionally biased region" description="Low complexity" evidence="14">
    <location>
        <begin position="726"/>
        <end position="736"/>
    </location>
</feature>
<evidence type="ECO:0000256" key="13">
    <source>
        <dbReference type="PROSITE-ProRule" id="PRU10141"/>
    </source>
</evidence>
<evidence type="ECO:0000256" key="2">
    <source>
        <dbReference type="ARBA" id="ARBA00006485"/>
    </source>
</evidence>
<dbReference type="InterPro" id="IPR011009">
    <property type="entry name" value="Kinase-like_dom_sf"/>
</dbReference>
<evidence type="ECO:0000256" key="8">
    <source>
        <dbReference type="ARBA" id="ARBA00022777"/>
    </source>
</evidence>
<dbReference type="Proteomes" id="UP000000267">
    <property type="component" value="Unassembled WGS sequence"/>
</dbReference>
<feature type="compositionally biased region" description="Polar residues" evidence="14">
    <location>
        <begin position="821"/>
        <end position="831"/>
    </location>
</feature>
<comment type="subcellular location">
    <subcellularLocation>
        <location evidence="1">Nucleus</location>
    </subcellularLocation>
</comment>
<dbReference type="InParanoid" id="A7TH99"/>
<keyword evidence="8" id="KW-0418">Kinase</keyword>
<dbReference type="Pfam" id="PF00069">
    <property type="entry name" value="Pkinase"/>
    <property type="match status" value="1"/>
</dbReference>
<feature type="compositionally biased region" description="Basic and acidic residues" evidence="14">
    <location>
        <begin position="832"/>
        <end position="842"/>
    </location>
</feature>
<protein>
    <recommendedName>
        <fullName evidence="11">Serine/threonine-protein kinase BUR1</fullName>
        <ecNumber evidence="4">2.7.11.22</ecNumber>
        <ecNumber evidence="3">2.7.11.23</ecNumber>
    </recommendedName>
    <alternativeName>
        <fullName evidence="12">Serine/threonine-protein kinase bur1</fullName>
    </alternativeName>
</protein>
<proteinExistence type="inferred from homology"/>
<dbReference type="RefSeq" id="XP_001646238.1">
    <property type="nucleotide sequence ID" value="XM_001646188.1"/>
</dbReference>
<dbReference type="Gene3D" id="3.30.200.20">
    <property type="entry name" value="Phosphorylase Kinase, domain 1"/>
    <property type="match status" value="1"/>
</dbReference>
<dbReference type="InterPro" id="IPR008271">
    <property type="entry name" value="Ser/Thr_kinase_AS"/>
</dbReference>
<feature type="compositionally biased region" description="Low complexity" evidence="14">
    <location>
        <begin position="599"/>
        <end position="634"/>
    </location>
</feature>
<dbReference type="PROSITE" id="PS00107">
    <property type="entry name" value="PROTEIN_KINASE_ATP"/>
    <property type="match status" value="1"/>
</dbReference>
<evidence type="ECO:0000313" key="17">
    <source>
        <dbReference type="Proteomes" id="UP000000267"/>
    </source>
</evidence>
<comment type="similarity">
    <text evidence="2">Belongs to the protein kinase superfamily. CMGC Ser/Thr protein kinase family. CDC2/CDKX subfamily.</text>
</comment>
<evidence type="ECO:0000256" key="7">
    <source>
        <dbReference type="ARBA" id="ARBA00022741"/>
    </source>
</evidence>
<evidence type="ECO:0000259" key="15">
    <source>
        <dbReference type="PROSITE" id="PS50011"/>
    </source>
</evidence>
<feature type="compositionally biased region" description="Low complexity" evidence="14">
    <location>
        <begin position="539"/>
        <end position="552"/>
    </location>
</feature>
<dbReference type="InterPro" id="IPR017441">
    <property type="entry name" value="Protein_kinase_ATP_BS"/>
</dbReference>
<feature type="compositionally biased region" description="Low complexity" evidence="14">
    <location>
        <begin position="490"/>
        <end position="500"/>
    </location>
</feature>
<dbReference type="GeneID" id="5546664"/>
<feature type="compositionally biased region" description="Low complexity" evidence="14">
    <location>
        <begin position="771"/>
        <end position="783"/>
    </location>
</feature>
<feature type="compositionally biased region" description="Polar residues" evidence="14">
    <location>
        <begin position="657"/>
        <end position="669"/>
    </location>
</feature>
<dbReference type="FunFam" id="3.30.200.20:FF:000477">
    <property type="entry name" value="Cyclin dependent kinase C, putative"/>
    <property type="match status" value="1"/>
</dbReference>
<evidence type="ECO:0000256" key="4">
    <source>
        <dbReference type="ARBA" id="ARBA00012425"/>
    </source>
</evidence>
<evidence type="ECO:0000256" key="14">
    <source>
        <dbReference type="SAM" id="MobiDB-lite"/>
    </source>
</evidence>
<dbReference type="KEGG" id="vpo:Kpol_1013p52"/>
<keyword evidence="17" id="KW-1185">Reference proteome</keyword>
<dbReference type="EC" id="2.7.11.23" evidence="3"/>
<dbReference type="PANTHER" id="PTHR24056:SF233">
    <property type="entry name" value="CYCLIN-DEPENDENT KINASE 9"/>
    <property type="match status" value="1"/>
</dbReference>
<keyword evidence="6" id="KW-0808">Transferase</keyword>
<keyword evidence="5" id="KW-0723">Serine/threonine-protein kinase</keyword>
<feature type="domain" description="Protein kinase" evidence="15">
    <location>
        <begin position="58"/>
        <end position="374"/>
    </location>
</feature>
<feature type="compositionally biased region" description="Basic residues" evidence="14">
    <location>
        <begin position="760"/>
        <end position="770"/>
    </location>
</feature>
<evidence type="ECO:0000256" key="3">
    <source>
        <dbReference type="ARBA" id="ARBA00012409"/>
    </source>
</evidence>
<evidence type="ECO:0000256" key="11">
    <source>
        <dbReference type="ARBA" id="ARBA00041018"/>
    </source>
</evidence>
<dbReference type="CDD" id="cd07866">
    <property type="entry name" value="STKc_BUR1"/>
    <property type="match status" value="1"/>
</dbReference>
<evidence type="ECO:0000256" key="10">
    <source>
        <dbReference type="ARBA" id="ARBA00023242"/>
    </source>
</evidence>
<feature type="compositionally biased region" description="Polar residues" evidence="14">
    <location>
        <begin position="784"/>
        <end position="804"/>
    </location>
</feature>
<keyword evidence="7 13" id="KW-0547">Nucleotide-binding</keyword>
<feature type="compositionally biased region" description="Polar residues" evidence="14">
    <location>
        <begin position="562"/>
        <end position="590"/>
    </location>
</feature>
<feature type="compositionally biased region" description="Polar residues" evidence="14">
    <location>
        <begin position="517"/>
        <end position="528"/>
    </location>
</feature>
<feature type="region of interest" description="Disordered" evidence="14">
    <location>
        <begin position="461"/>
        <end position="849"/>
    </location>
</feature>
<dbReference type="GO" id="GO:0004693">
    <property type="term" value="F:cyclin-dependent protein serine/threonine kinase activity"/>
    <property type="evidence" value="ECO:0007669"/>
    <property type="project" value="UniProtKB-EC"/>
</dbReference>
<accession>A7TH99</accession>
<dbReference type="SMART" id="SM00220">
    <property type="entry name" value="S_TKc"/>
    <property type="match status" value="1"/>
</dbReference>
<dbReference type="GO" id="GO:0005524">
    <property type="term" value="F:ATP binding"/>
    <property type="evidence" value="ECO:0007669"/>
    <property type="project" value="UniProtKB-UniRule"/>
</dbReference>
<keyword evidence="10" id="KW-0539">Nucleus</keyword>
<keyword evidence="9 13" id="KW-0067">ATP-binding</keyword>
<evidence type="ECO:0000256" key="12">
    <source>
        <dbReference type="ARBA" id="ARBA00073250"/>
    </source>
</evidence>
<dbReference type="PANTHER" id="PTHR24056">
    <property type="entry name" value="CELL DIVISION PROTEIN KINASE"/>
    <property type="match status" value="1"/>
</dbReference>
<dbReference type="PhylomeDB" id="A7TH99"/>
<evidence type="ECO:0000256" key="6">
    <source>
        <dbReference type="ARBA" id="ARBA00022679"/>
    </source>
</evidence>